<accession>A0AAX1QMT6</accession>
<organism evidence="1 2">
    <name type="scientific">Faecalibacterium prausnitzii</name>
    <dbReference type="NCBI Taxonomy" id="853"/>
    <lineage>
        <taxon>Bacteria</taxon>
        <taxon>Bacillati</taxon>
        <taxon>Bacillota</taxon>
        <taxon>Clostridia</taxon>
        <taxon>Eubacteriales</taxon>
        <taxon>Oscillospiraceae</taxon>
        <taxon>Faecalibacterium</taxon>
    </lineage>
</organism>
<protein>
    <submittedName>
        <fullName evidence="1">Uncharacterized protein</fullName>
    </submittedName>
</protein>
<dbReference type="RefSeq" id="WP_158394982.1">
    <property type="nucleotide sequence ID" value="NZ_CP026548.1"/>
</dbReference>
<dbReference type="EMBL" id="PRLA01000003">
    <property type="protein sequence ID" value="RAW50959.1"/>
    <property type="molecule type" value="Genomic_DNA"/>
</dbReference>
<dbReference type="Proteomes" id="UP000250997">
    <property type="component" value="Unassembled WGS sequence"/>
</dbReference>
<name>A0AAX1QMT6_9FIRM</name>
<comment type="caution">
    <text evidence="1">The sequence shown here is derived from an EMBL/GenBank/DDBJ whole genome shotgun (WGS) entry which is preliminary data.</text>
</comment>
<sequence length="78" mass="8918">MNTGYQTASLGNLFGLPYVVMRKPTPIDTTTLNYNWQIWETNAFSIYTKETDEVDEQSAQEAVAAVLRYLSRVGLLRR</sequence>
<dbReference type="AlphaFoldDB" id="A0AAX1QMT6"/>
<proteinExistence type="predicted"/>
<evidence type="ECO:0000313" key="1">
    <source>
        <dbReference type="EMBL" id="RAW50959.1"/>
    </source>
</evidence>
<gene>
    <name evidence="1" type="ORF">C4N27_06030</name>
</gene>
<reference evidence="1 2" key="1">
    <citation type="submission" date="2018-02" db="EMBL/GenBank/DDBJ databases">
        <title>Complete genome sequencing of Faecalibacterium prausnitzii strains isolated from the human gut.</title>
        <authorList>
            <person name="Fitzgerald B.C."/>
            <person name="Shkoporov A.N."/>
            <person name="Ross P.R."/>
            <person name="Hill C."/>
        </authorList>
    </citation>
    <scope>NUCLEOTIDE SEQUENCE [LARGE SCALE GENOMIC DNA]</scope>
    <source>
        <strain evidence="1 2">APC942/18-1</strain>
    </source>
</reference>
<evidence type="ECO:0000313" key="2">
    <source>
        <dbReference type="Proteomes" id="UP000250997"/>
    </source>
</evidence>